<name>A0A382VKU3_9ZZZZ</name>
<dbReference type="InterPro" id="IPR029063">
    <property type="entry name" value="SAM-dependent_MTases_sf"/>
</dbReference>
<dbReference type="Gene3D" id="2.20.25.110">
    <property type="entry name" value="S-adenosyl-L-methionine-dependent methyltransferases"/>
    <property type="match status" value="1"/>
</dbReference>
<dbReference type="PANTHER" id="PTHR37211">
    <property type="entry name" value="EXPRESSED PROTEIN"/>
    <property type="match status" value="1"/>
</dbReference>
<reference evidence="1" key="1">
    <citation type="submission" date="2018-05" db="EMBL/GenBank/DDBJ databases">
        <authorList>
            <person name="Lanie J.A."/>
            <person name="Ng W.-L."/>
            <person name="Kazmierczak K.M."/>
            <person name="Andrzejewski T.M."/>
            <person name="Davidsen T.M."/>
            <person name="Wayne K.J."/>
            <person name="Tettelin H."/>
            <person name="Glass J.I."/>
            <person name="Rusch D."/>
            <person name="Podicherti R."/>
            <person name="Tsui H.-C.T."/>
            <person name="Winkler M.E."/>
        </authorList>
    </citation>
    <scope>NUCLEOTIDE SEQUENCE</scope>
</reference>
<feature type="non-terminal residue" evidence="1">
    <location>
        <position position="1"/>
    </location>
</feature>
<accession>A0A382VKU3</accession>
<dbReference type="Gene3D" id="3.40.50.150">
    <property type="entry name" value="Vaccinia Virus protein VP39"/>
    <property type="match status" value="1"/>
</dbReference>
<dbReference type="EMBL" id="UINC01152753">
    <property type="protein sequence ID" value="SVD47103.1"/>
    <property type="molecule type" value="Genomic_DNA"/>
</dbReference>
<organism evidence="1">
    <name type="scientific">marine metagenome</name>
    <dbReference type="NCBI Taxonomy" id="408172"/>
    <lineage>
        <taxon>unclassified sequences</taxon>
        <taxon>metagenomes</taxon>
        <taxon>ecological metagenomes</taxon>
    </lineage>
</organism>
<dbReference type="PANTHER" id="PTHR37211:SF1">
    <property type="entry name" value="EXPRESSED PROTEIN"/>
    <property type="match status" value="1"/>
</dbReference>
<protein>
    <recommendedName>
        <fullName evidence="2">Methyltransferase domain-containing protein</fullName>
    </recommendedName>
</protein>
<gene>
    <name evidence="1" type="ORF">METZ01_LOCUS399957</name>
</gene>
<evidence type="ECO:0008006" key="2">
    <source>
        <dbReference type="Google" id="ProtNLM"/>
    </source>
</evidence>
<dbReference type="AlphaFoldDB" id="A0A382VKU3"/>
<dbReference type="SUPFAM" id="SSF53335">
    <property type="entry name" value="S-adenosyl-L-methionine-dependent methyltransferases"/>
    <property type="match status" value="1"/>
</dbReference>
<proteinExistence type="predicted"/>
<evidence type="ECO:0000313" key="1">
    <source>
        <dbReference type="EMBL" id="SVD47103.1"/>
    </source>
</evidence>
<sequence>TRKPIKKKTKHRLTAKNADIHSLYQLSVQEPSADISFIERRFKQRNARKVLVLREDFCGTALMCAEWVRGKPARSAHGVDLDQQTLNWGRTHNLGTLTDEEVARVQLYQQDVRDSIKTKADVTCAFNFSYSVFKERPQLVDYFRTAKAGLVKDGAYFLDLCGGLELGAELEERNKKGRGVTYVWDQEPFDPINGYAIRHIHFEFSDGSRIRKAFTYDWRLWTLPELRDILREAGFQDVEVYWEGDDGSGAGNGIFRRRQTAIEETAWIAYVVAWR</sequence>